<dbReference type="Proteomes" id="UP001333110">
    <property type="component" value="Unassembled WGS sequence"/>
</dbReference>
<dbReference type="AlphaFoldDB" id="A0AAN7PM67"/>
<proteinExistence type="predicted"/>
<organism evidence="2 3">
    <name type="scientific">Mycteria americana</name>
    <name type="common">Wood stork</name>
    <dbReference type="NCBI Taxonomy" id="33587"/>
    <lineage>
        <taxon>Eukaryota</taxon>
        <taxon>Metazoa</taxon>
        <taxon>Chordata</taxon>
        <taxon>Craniata</taxon>
        <taxon>Vertebrata</taxon>
        <taxon>Euteleostomi</taxon>
        <taxon>Archelosauria</taxon>
        <taxon>Archosauria</taxon>
        <taxon>Dinosauria</taxon>
        <taxon>Saurischia</taxon>
        <taxon>Theropoda</taxon>
        <taxon>Coelurosauria</taxon>
        <taxon>Aves</taxon>
        <taxon>Neognathae</taxon>
        <taxon>Neoaves</taxon>
        <taxon>Aequornithes</taxon>
        <taxon>Ciconiiformes</taxon>
        <taxon>Ciconiidae</taxon>
        <taxon>Mycteria</taxon>
    </lineage>
</organism>
<dbReference type="EMBL" id="JAUNZN010000001">
    <property type="protein sequence ID" value="KAK4832660.1"/>
    <property type="molecule type" value="Genomic_DNA"/>
</dbReference>
<name>A0AAN7PM67_MYCAM</name>
<evidence type="ECO:0000256" key="1">
    <source>
        <dbReference type="SAM" id="MobiDB-lite"/>
    </source>
</evidence>
<protein>
    <recommendedName>
        <fullName evidence="4">Rna-directed dna polymerase from mobile element jockey-like</fullName>
    </recommendedName>
</protein>
<comment type="caution">
    <text evidence="2">The sequence shown here is derived from an EMBL/GenBank/DDBJ whole genome shotgun (WGS) entry which is preliminary data.</text>
</comment>
<evidence type="ECO:0008006" key="4">
    <source>
        <dbReference type="Google" id="ProtNLM"/>
    </source>
</evidence>
<sequence length="81" mass="9490">MSTLDWQDSDVPRRPCLILGVSLCYVRRMQSKKEQPLPKRTPGQESSKRDLDRLDRWAKVNCMRFNKAKCQVQHLGCNNPM</sequence>
<evidence type="ECO:0000313" key="2">
    <source>
        <dbReference type="EMBL" id="KAK4832660.1"/>
    </source>
</evidence>
<reference evidence="2 3" key="1">
    <citation type="journal article" date="2023" name="J. Hered.">
        <title>Chromosome-level genome of the wood stork (Mycteria americana) provides insight into avian chromosome evolution.</title>
        <authorList>
            <person name="Flamio R. Jr."/>
            <person name="Ramstad K.M."/>
        </authorList>
    </citation>
    <scope>NUCLEOTIDE SEQUENCE [LARGE SCALE GENOMIC DNA]</scope>
    <source>
        <strain evidence="2">JAX WOST 10</strain>
    </source>
</reference>
<feature type="region of interest" description="Disordered" evidence="1">
    <location>
        <begin position="31"/>
        <end position="50"/>
    </location>
</feature>
<keyword evidence="3" id="KW-1185">Reference proteome</keyword>
<evidence type="ECO:0000313" key="3">
    <source>
        <dbReference type="Proteomes" id="UP001333110"/>
    </source>
</evidence>
<accession>A0AAN7PM67</accession>
<gene>
    <name evidence="2" type="ORF">QYF61_024779</name>
</gene>